<sequence length="136" mass="15519">MPLSLLHDELVGWRKLMKREYDRQVNRDLSRQNSDGLLKRNLVDVLRRGYNAALEKLAQLEAEHGKVDSAARTHSVLQPLEGSAEELIEYAVQKHRTSCALSNFPAEHRPSAAYIGEVLHAVGVQWDEFKFKLGER</sequence>
<accession>A0A1H6ATE4</accession>
<organism evidence="1 2">
    <name type="scientific">Marinobacterium lutimaris</name>
    <dbReference type="NCBI Taxonomy" id="568106"/>
    <lineage>
        <taxon>Bacteria</taxon>
        <taxon>Pseudomonadati</taxon>
        <taxon>Pseudomonadota</taxon>
        <taxon>Gammaproteobacteria</taxon>
        <taxon>Oceanospirillales</taxon>
        <taxon>Oceanospirillaceae</taxon>
        <taxon>Marinobacterium</taxon>
    </lineage>
</organism>
<proteinExistence type="predicted"/>
<gene>
    <name evidence="1" type="ORF">SAMN05444390_102206</name>
</gene>
<dbReference type="AlphaFoldDB" id="A0A1H6ATE4"/>
<protein>
    <submittedName>
        <fullName evidence="1">Monoamine oxidase</fullName>
    </submittedName>
</protein>
<name>A0A1H6ATE4_9GAMM</name>
<dbReference type="EMBL" id="FNVQ01000002">
    <property type="protein sequence ID" value="SEG51898.1"/>
    <property type="molecule type" value="Genomic_DNA"/>
</dbReference>
<evidence type="ECO:0000313" key="1">
    <source>
        <dbReference type="EMBL" id="SEG51898.1"/>
    </source>
</evidence>
<dbReference type="RefSeq" id="WP_104003312.1">
    <property type="nucleotide sequence ID" value="NZ_FNVQ01000002.1"/>
</dbReference>
<dbReference type="OrthoDB" id="337830at2"/>
<keyword evidence="2" id="KW-1185">Reference proteome</keyword>
<evidence type="ECO:0000313" key="2">
    <source>
        <dbReference type="Proteomes" id="UP000236745"/>
    </source>
</evidence>
<dbReference type="Proteomes" id="UP000236745">
    <property type="component" value="Unassembled WGS sequence"/>
</dbReference>
<reference evidence="1 2" key="1">
    <citation type="submission" date="2016-10" db="EMBL/GenBank/DDBJ databases">
        <authorList>
            <person name="de Groot N.N."/>
        </authorList>
    </citation>
    <scope>NUCLEOTIDE SEQUENCE [LARGE SCALE GENOMIC DNA]</scope>
    <source>
        <strain evidence="1 2">DSM 22012</strain>
    </source>
</reference>